<reference evidence="7 8" key="1">
    <citation type="journal article" date="2016" name="Nat. Commun.">
        <title>Extremotolerant tardigrade genome and improved radiotolerance of human cultured cells by tardigrade-unique protein.</title>
        <authorList>
            <person name="Hashimoto T."/>
            <person name="Horikawa D.D."/>
            <person name="Saito Y."/>
            <person name="Kuwahara H."/>
            <person name="Kozuka-Hata H."/>
            <person name="Shin-I T."/>
            <person name="Minakuchi Y."/>
            <person name="Ohishi K."/>
            <person name="Motoyama A."/>
            <person name="Aizu T."/>
            <person name="Enomoto A."/>
            <person name="Kondo K."/>
            <person name="Tanaka S."/>
            <person name="Hara Y."/>
            <person name="Koshikawa S."/>
            <person name="Sagara H."/>
            <person name="Miura T."/>
            <person name="Yokobori S."/>
            <person name="Miyagawa K."/>
            <person name="Suzuki Y."/>
            <person name="Kubo T."/>
            <person name="Oyama M."/>
            <person name="Kohara Y."/>
            <person name="Fujiyama A."/>
            <person name="Arakawa K."/>
            <person name="Katayama T."/>
            <person name="Toyoda A."/>
            <person name="Kunieda T."/>
        </authorList>
    </citation>
    <scope>NUCLEOTIDE SEQUENCE [LARGE SCALE GENOMIC DNA]</scope>
    <source>
        <strain evidence="7 8">YOKOZUNA-1</strain>
    </source>
</reference>
<dbReference type="Pfam" id="PF01158">
    <property type="entry name" value="Ribosomal_L36e"/>
    <property type="match status" value="1"/>
</dbReference>
<evidence type="ECO:0000256" key="2">
    <source>
        <dbReference type="ARBA" id="ARBA00011133"/>
    </source>
</evidence>
<evidence type="ECO:0000313" key="7">
    <source>
        <dbReference type="EMBL" id="GAU95283.1"/>
    </source>
</evidence>
<dbReference type="AlphaFoldDB" id="A0A1D1V8X8"/>
<dbReference type="Gene3D" id="1.10.10.1760">
    <property type="entry name" value="60S ribosomal protein L36"/>
    <property type="match status" value="1"/>
</dbReference>
<feature type="region of interest" description="Disordered" evidence="6">
    <location>
        <begin position="84"/>
        <end position="106"/>
    </location>
</feature>
<protein>
    <recommendedName>
        <fullName evidence="5">60S ribosomal protein L36</fullName>
    </recommendedName>
</protein>
<dbReference type="OrthoDB" id="9616667at2759"/>
<dbReference type="PANTHER" id="PTHR10114">
    <property type="entry name" value="60S RIBOSOMAL PROTEIN L36"/>
    <property type="match status" value="1"/>
</dbReference>
<keyword evidence="3 5" id="KW-0689">Ribosomal protein</keyword>
<gene>
    <name evidence="7" type="primary">RvY_06929-1</name>
    <name evidence="7" type="synonym">RvY_06929.1</name>
    <name evidence="7" type="ORF">RvY_06929</name>
</gene>
<comment type="similarity">
    <text evidence="1 5">Belongs to the eukaryotic ribosomal protein eL36 family.</text>
</comment>
<dbReference type="GO" id="GO:1990904">
    <property type="term" value="C:ribonucleoprotein complex"/>
    <property type="evidence" value="ECO:0007669"/>
    <property type="project" value="UniProtKB-KW"/>
</dbReference>
<evidence type="ECO:0000256" key="5">
    <source>
        <dbReference type="RuleBase" id="RU000665"/>
    </source>
</evidence>
<evidence type="ECO:0000256" key="1">
    <source>
        <dbReference type="ARBA" id="ARBA00006509"/>
    </source>
</evidence>
<dbReference type="InterPro" id="IPR038097">
    <property type="entry name" value="Ribosomal_eL36_sf"/>
</dbReference>
<dbReference type="EMBL" id="BDGG01000003">
    <property type="protein sequence ID" value="GAU95283.1"/>
    <property type="molecule type" value="Genomic_DNA"/>
</dbReference>
<dbReference type="FunFam" id="1.10.10.1760:FF:000001">
    <property type="entry name" value="60S ribosomal protein L36"/>
    <property type="match status" value="1"/>
</dbReference>
<evidence type="ECO:0000256" key="3">
    <source>
        <dbReference type="ARBA" id="ARBA00022980"/>
    </source>
</evidence>
<dbReference type="STRING" id="947166.A0A1D1V8X8"/>
<dbReference type="GO" id="GO:0003735">
    <property type="term" value="F:structural constituent of ribosome"/>
    <property type="evidence" value="ECO:0007669"/>
    <property type="project" value="InterPro"/>
</dbReference>
<proteinExistence type="inferred from homology"/>
<sequence length="106" mass="12403">MAAPTQEVARGLKGVRGFKTTKNVAKERPSRMRKLNKHVKFVRDIVKEVCGLAPYERRTIELLRVGRDKRALKFLKRRLGTHLRAKRKRDEMSRTLTAQRKAQAHR</sequence>
<evidence type="ECO:0000256" key="6">
    <source>
        <dbReference type="SAM" id="MobiDB-lite"/>
    </source>
</evidence>
<dbReference type="Proteomes" id="UP000186922">
    <property type="component" value="Unassembled WGS sequence"/>
</dbReference>
<comment type="caution">
    <text evidence="7">The sequence shown here is derived from an EMBL/GenBank/DDBJ whole genome shotgun (WGS) entry which is preliminary data.</text>
</comment>
<evidence type="ECO:0000313" key="8">
    <source>
        <dbReference type="Proteomes" id="UP000186922"/>
    </source>
</evidence>
<dbReference type="PROSITE" id="PS01190">
    <property type="entry name" value="RIBOSOMAL_L36E"/>
    <property type="match status" value="1"/>
</dbReference>
<comment type="subunit">
    <text evidence="2">Component of the large ribosomal subunit.</text>
</comment>
<accession>A0A1D1V8X8</accession>
<dbReference type="GO" id="GO:0006412">
    <property type="term" value="P:translation"/>
    <property type="evidence" value="ECO:0007669"/>
    <property type="project" value="InterPro"/>
</dbReference>
<keyword evidence="4 5" id="KW-0687">Ribonucleoprotein</keyword>
<dbReference type="GO" id="GO:0005840">
    <property type="term" value="C:ribosome"/>
    <property type="evidence" value="ECO:0007669"/>
    <property type="project" value="UniProtKB-KW"/>
</dbReference>
<evidence type="ECO:0000256" key="4">
    <source>
        <dbReference type="ARBA" id="ARBA00023274"/>
    </source>
</evidence>
<name>A0A1D1V8X8_RAMVA</name>
<dbReference type="InterPro" id="IPR000509">
    <property type="entry name" value="Ribosomal_eL36"/>
</dbReference>
<organism evidence="7 8">
    <name type="scientific">Ramazzottius varieornatus</name>
    <name type="common">Water bear</name>
    <name type="synonym">Tardigrade</name>
    <dbReference type="NCBI Taxonomy" id="947166"/>
    <lineage>
        <taxon>Eukaryota</taxon>
        <taxon>Metazoa</taxon>
        <taxon>Ecdysozoa</taxon>
        <taxon>Tardigrada</taxon>
        <taxon>Eutardigrada</taxon>
        <taxon>Parachela</taxon>
        <taxon>Hypsibioidea</taxon>
        <taxon>Ramazzottiidae</taxon>
        <taxon>Ramazzottius</taxon>
    </lineage>
</organism>
<keyword evidence="8" id="KW-1185">Reference proteome</keyword>